<comment type="domain">
    <text evidence="10">The twin CX3C motif contains 4 conserved Cys residues that form 2 disulfide bonds in the mitochondrial intermembrane space.</text>
</comment>
<keyword evidence="6 10" id="KW-0653">Protein transport</keyword>
<dbReference type="EMBL" id="KV440976">
    <property type="protein sequence ID" value="OAD75911.1"/>
    <property type="molecule type" value="Genomic_DNA"/>
</dbReference>
<dbReference type="VEuPathDB" id="FungiDB:PHYBLDRAFT_9598"/>
<evidence type="ECO:0000256" key="8">
    <source>
        <dbReference type="ARBA" id="ARBA00023128"/>
    </source>
</evidence>
<comment type="similarity">
    <text evidence="1 10">Belongs to the small Tim family.</text>
</comment>
<dbReference type="RefSeq" id="XP_018293951.1">
    <property type="nucleotide sequence ID" value="XM_018443938.1"/>
</dbReference>
<evidence type="ECO:0000256" key="6">
    <source>
        <dbReference type="ARBA" id="ARBA00022927"/>
    </source>
</evidence>
<dbReference type="GeneID" id="29004843"/>
<comment type="function">
    <text evidence="10">Mitochondrial intermembrane chaperone that participates in the import and insertion of some multi-pass transmembrane proteins into the mitochondrial inner membrane. Also required for the transfer of beta-barrel precursors from the TOM complex to the sorting and assembly machinery (SAM complex) of the outer membrane. Acts as a chaperone-like protein that protects the hydrophobic precursors from aggregation and guide them through the mitochondrial intermembrane space.</text>
</comment>
<dbReference type="PANTHER" id="PTHR11038:SF16">
    <property type="entry name" value="MITOCHONDRIAL IMPORT INNER MEMBRANE TRANSLOCASE SUBUNIT TIM10"/>
    <property type="match status" value="1"/>
</dbReference>
<feature type="non-terminal residue" evidence="12">
    <location>
        <position position="89"/>
    </location>
</feature>
<dbReference type="OrthoDB" id="274922at2759"/>
<dbReference type="GO" id="GO:0045039">
    <property type="term" value="P:protein insertion into mitochondrial inner membrane"/>
    <property type="evidence" value="ECO:0007669"/>
    <property type="project" value="TreeGrafter"/>
</dbReference>
<dbReference type="AlphaFoldDB" id="A0A163AUF7"/>
<evidence type="ECO:0000313" key="13">
    <source>
        <dbReference type="Proteomes" id="UP000077315"/>
    </source>
</evidence>
<name>A0A163AUF7_PHYB8</name>
<dbReference type="STRING" id="763407.A0A163AUF7"/>
<feature type="domain" description="Tim10-like" evidence="11">
    <location>
        <begin position="20"/>
        <end position="82"/>
    </location>
</feature>
<evidence type="ECO:0000256" key="1">
    <source>
        <dbReference type="ARBA" id="ARBA00006720"/>
    </source>
</evidence>
<sequence>VTMSSWGSFSQTYVNPENLIAAEKQVDAFMGLYNRILETCQVKCVPTDYHEPDLNKGESKCIDRCVGKYVGFQKLIAQKMEENGPTPPT</sequence>
<comment type="subunit">
    <text evidence="10">Heterohexamer.</text>
</comment>
<keyword evidence="13" id="KW-1185">Reference proteome</keyword>
<evidence type="ECO:0000259" key="11">
    <source>
        <dbReference type="Pfam" id="PF02953"/>
    </source>
</evidence>
<evidence type="ECO:0000256" key="7">
    <source>
        <dbReference type="ARBA" id="ARBA00023010"/>
    </source>
</evidence>
<keyword evidence="7 10" id="KW-0811">Translocation</keyword>
<reference evidence="13" key="1">
    <citation type="submission" date="2015-06" db="EMBL/GenBank/DDBJ databases">
        <title>Expansion of signal transduction pathways in fungi by whole-genome duplication.</title>
        <authorList>
            <consortium name="DOE Joint Genome Institute"/>
            <person name="Corrochano L.M."/>
            <person name="Kuo A."/>
            <person name="Marcet-Houben M."/>
            <person name="Polaino S."/>
            <person name="Salamov A."/>
            <person name="Villalobos J.M."/>
            <person name="Alvarez M.I."/>
            <person name="Avalos J."/>
            <person name="Benito E.P."/>
            <person name="Benoit I."/>
            <person name="Burger G."/>
            <person name="Camino L.P."/>
            <person name="Canovas D."/>
            <person name="Cerda-Olmedo E."/>
            <person name="Cheng J.-F."/>
            <person name="Dominguez A."/>
            <person name="Elias M."/>
            <person name="Eslava A.P."/>
            <person name="Glaser F."/>
            <person name="Grimwood J."/>
            <person name="Gutierrez G."/>
            <person name="Heitman J."/>
            <person name="Henrissat B."/>
            <person name="Iturriaga E.A."/>
            <person name="Lang B.F."/>
            <person name="Lavin J.L."/>
            <person name="Lee S."/>
            <person name="Li W."/>
            <person name="Lindquist E."/>
            <person name="Lopez-Garcia S."/>
            <person name="Luque E.M."/>
            <person name="Marcos A.T."/>
            <person name="Martin J."/>
            <person name="McCluskey K."/>
            <person name="Medina H.R."/>
            <person name="Miralles-Duran A."/>
            <person name="Miyazaki A."/>
            <person name="Munoz-Torres E."/>
            <person name="Oguiza J.A."/>
            <person name="Ohm R."/>
            <person name="Olmedo M."/>
            <person name="Orejas M."/>
            <person name="Ortiz-Castellanos L."/>
            <person name="Pisabarro A.G."/>
            <person name="Rodriguez-Romero J."/>
            <person name="Ruiz-Herrera J."/>
            <person name="Ruiz-Vazquez R."/>
            <person name="Sanz C."/>
            <person name="Schackwitz W."/>
            <person name="Schmutz J."/>
            <person name="Shahriari M."/>
            <person name="Shelest E."/>
            <person name="Silva-Franco F."/>
            <person name="Soanes D."/>
            <person name="Syed K."/>
            <person name="Tagua V.G."/>
            <person name="Talbot N.J."/>
            <person name="Thon M."/>
            <person name="De vries R.P."/>
            <person name="Wiebenga A."/>
            <person name="Yadav J.S."/>
            <person name="Braun E.L."/>
            <person name="Baker S."/>
            <person name="Garre V."/>
            <person name="Horwitz B."/>
            <person name="Torres-Martinez S."/>
            <person name="Idnurm A."/>
            <person name="Herrera-Estrella A."/>
            <person name="Gabaldon T."/>
            <person name="Grigoriev I.V."/>
        </authorList>
    </citation>
    <scope>NUCLEOTIDE SEQUENCE [LARGE SCALE GENOMIC DNA]</scope>
    <source>
        <strain evidence="13">NRRL 1555(-)</strain>
    </source>
</reference>
<dbReference type="GO" id="GO:0015031">
    <property type="term" value="P:protein transport"/>
    <property type="evidence" value="ECO:0007669"/>
    <property type="project" value="UniProtKB-KW"/>
</dbReference>
<gene>
    <name evidence="12" type="ORF">PHYBLDRAFT_9598</name>
</gene>
<keyword evidence="4 10" id="KW-0472">Membrane</keyword>
<keyword evidence="8 10" id="KW-0496">Mitochondrion</keyword>
<dbReference type="InterPro" id="IPR004217">
    <property type="entry name" value="Tim10-like"/>
</dbReference>
<dbReference type="Pfam" id="PF02953">
    <property type="entry name" value="zf-Tim10_DDP"/>
    <property type="match status" value="1"/>
</dbReference>
<keyword evidence="9 10" id="KW-1015">Disulfide bond</keyword>
<feature type="non-terminal residue" evidence="12">
    <location>
        <position position="1"/>
    </location>
</feature>
<dbReference type="SUPFAM" id="SSF144122">
    <property type="entry name" value="Tim10-like"/>
    <property type="match status" value="1"/>
</dbReference>
<dbReference type="GO" id="GO:0005743">
    <property type="term" value="C:mitochondrial inner membrane"/>
    <property type="evidence" value="ECO:0007669"/>
    <property type="project" value="UniProtKB-SubCell"/>
</dbReference>
<dbReference type="InParanoid" id="A0A163AUF7"/>
<evidence type="ECO:0000256" key="10">
    <source>
        <dbReference type="RuleBase" id="RU367043"/>
    </source>
</evidence>
<dbReference type="Proteomes" id="UP000077315">
    <property type="component" value="Unassembled WGS sequence"/>
</dbReference>
<evidence type="ECO:0000256" key="4">
    <source>
        <dbReference type="ARBA" id="ARBA00022792"/>
    </source>
</evidence>
<protein>
    <recommendedName>
        <fullName evidence="10">Mitochondrial import inner membrane translocase subunit</fullName>
    </recommendedName>
</protein>
<dbReference type="PANTHER" id="PTHR11038">
    <property type="entry name" value="MITOCHONDRIAL IMPORT INNER MEMBRANE TRANSLOCASE SUBUNIT TIM10"/>
    <property type="match status" value="1"/>
</dbReference>
<proteinExistence type="inferred from homology"/>
<evidence type="ECO:0000256" key="2">
    <source>
        <dbReference type="ARBA" id="ARBA00022448"/>
    </source>
</evidence>
<evidence type="ECO:0000256" key="3">
    <source>
        <dbReference type="ARBA" id="ARBA00022723"/>
    </source>
</evidence>
<evidence type="ECO:0000256" key="9">
    <source>
        <dbReference type="ARBA" id="ARBA00023157"/>
    </source>
</evidence>
<dbReference type="Gene3D" id="1.10.287.810">
    <property type="entry name" value="Mitochondrial import inner membrane translocase subunit tim13 like domains"/>
    <property type="match status" value="1"/>
</dbReference>
<accession>A0A163AUF7</accession>
<keyword evidence="4 10" id="KW-0999">Mitochondrion inner membrane</keyword>
<keyword evidence="2 10" id="KW-0813">Transport</keyword>
<comment type="subcellular location">
    <subcellularLocation>
        <location evidence="10">Mitochondrion inner membrane</location>
        <topology evidence="10">Peripheral membrane protein</topology>
        <orientation evidence="10">Intermembrane side</orientation>
    </subcellularLocation>
</comment>
<dbReference type="InterPro" id="IPR035427">
    <property type="entry name" value="Tim10-like_dom_sf"/>
</dbReference>
<evidence type="ECO:0000313" key="12">
    <source>
        <dbReference type="EMBL" id="OAD75911.1"/>
    </source>
</evidence>
<organism evidence="12 13">
    <name type="scientific">Phycomyces blakesleeanus (strain ATCC 8743b / DSM 1359 / FGSC 10004 / NBRC 33097 / NRRL 1555)</name>
    <dbReference type="NCBI Taxonomy" id="763407"/>
    <lineage>
        <taxon>Eukaryota</taxon>
        <taxon>Fungi</taxon>
        <taxon>Fungi incertae sedis</taxon>
        <taxon>Mucoromycota</taxon>
        <taxon>Mucoromycotina</taxon>
        <taxon>Mucoromycetes</taxon>
        <taxon>Mucorales</taxon>
        <taxon>Phycomycetaceae</taxon>
        <taxon>Phycomyces</taxon>
    </lineage>
</organism>
<dbReference type="GO" id="GO:0046872">
    <property type="term" value="F:metal ion binding"/>
    <property type="evidence" value="ECO:0007669"/>
    <property type="project" value="UniProtKB-KW"/>
</dbReference>
<keyword evidence="3" id="KW-0479">Metal-binding</keyword>
<keyword evidence="10" id="KW-0143">Chaperone</keyword>
<keyword evidence="5" id="KW-0862">Zinc</keyword>
<evidence type="ECO:0000256" key="5">
    <source>
        <dbReference type="ARBA" id="ARBA00022833"/>
    </source>
</evidence>